<dbReference type="AlphaFoldDB" id="A0A5E4PIB4"/>
<feature type="transmembrane region" description="Helical" evidence="5">
    <location>
        <begin position="21"/>
        <end position="39"/>
    </location>
</feature>
<keyword evidence="7" id="KW-1185">Reference proteome</keyword>
<dbReference type="PANTHER" id="PTHR30371">
    <property type="entry name" value="SEC-INDEPENDENT PROTEIN TRANSLOCASE PROTEIN TATC"/>
    <property type="match status" value="1"/>
</dbReference>
<feature type="transmembrane region" description="Helical" evidence="5">
    <location>
        <begin position="192"/>
        <end position="210"/>
    </location>
</feature>
<dbReference type="InterPro" id="IPR002033">
    <property type="entry name" value="TatC"/>
</dbReference>
<keyword evidence="2 5" id="KW-0812">Transmembrane</keyword>
<name>A0A5E4PIB4_9COXI</name>
<evidence type="ECO:0000256" key="4">
    <source>
        <dbReference type="ARBA" id="ARBA00023136"/>
    </source>
</evidence>
<dbReference type="Pfam" id="PF00902">
    <property type="entry name" value="TatC"/>
    <property type="match status" value="1"/>
</dbReference>
<dbReference type="KEGG" id="asip:AQUSIP_21270"/>
<accession>A0A5E4PIB4</accession>
<dbReference type="EMBL" id="LR699119">
    <property type="protein sequence ID" value="VVC76800.1"/>
    <property type="molecule type" value="Genomic_DNA"/>
</dbReference>
<feature type="transmembrane region" description="Helical" evidence="5">
    <location>
        <begin position="74"/>
        <end position="95"/>
    </location>
</feature>
<dbReference type="GO" id="GO:0043953">
    <property type="term" value="P:protein transport by the Tat complex"/>
    <property type="evidence" value="ECO:0007669"/>
    <property type="project" value="UniProtKB-UniRule"/>
</dbReference>
<comment type="similarity">
    <text evidence="5">Belongs to the TatC family.</text>
</comment>
<evidence type="ECO:0000256" key="5">
    <source>
        <dbReference type="HAMAP-Rule" id="MF_00902"/>
    </source>
</evidence>
<sequence>MNSNSSSTHAVHFLVELRSRLIYSLIFLFFIFSVLLYFANNLYSWLALPLLKFLPQGHLIATQIVSPFFVPFKLAFLAAMVMAMPFFLYQTWAFVAPALYGHERRLLWPFLFTSAILFYCGMAFAYFVIFPALFHFLAGVAPQGVMLSPDIGEYLDFTSKLLLMFGCLFEIPIVMVLLVSAGMVTRARFVKMRSYAIVGAFIIGMLLAPPDVLSQTMLAVPIWLLYESGVLFARLVEKKQHEQEK</sequence>
<comment type="function">
    <text evidence="5">Part of the twin-arginine translocation (Tat) system that transports large folded proteins containing a characteristic twin-arginine motif in their signal peptide across membranes. Together with TatB, TatC is part of a receptor directly interacting with Tat signal peptides.</text>
</comment>
<dbReference type="Proteomes" id="UP000324194">
    <property type="component" value="Chromosome 1"/>
</dbReference>
<dbReference type="RefSeq" id="WP_232051882.1">
    <property type="nucleotide sequence ID" value="NZ_LR699119.1"/>
</dbReference>
<gene>
    <name evidence="5 6" type="primary">tatC</name>
    <name evidence="6" type="ORF">AQUSIP_21270</name>
</gene>
<comment type="subunit">
    <text evidence="5">The Tat system comprises two distinct complexes: a TatABC complex, containing multiple copies of TatA, TatB and TatC subunits, and a separate TatA complex, containing only TatA subunits. Substrates initially bind to the TatABC complex, which probably triggers association of the separate TatA complex to form the active translocon.</text>
</comment>
<dbReference type="PRINTS" id="PR01840">
    <property type="entry name" value="TATCFAMILY"/>
</dbReference>
<feature type="transmembrane region" description="Helical" evidence="5">
    <location>
        <begin position="116"/>
        <end position="141"/>
    </location>
</feature>
<protein>
    <recommendedName>
        <fullName evidence="5">Sec-independent protein translocase protein TatC</fullName>
    </recommendedName>
</protein>
<comment type="caution">
    <text evidence="5">Lacks conserved residue(s) required for the propagation of feature annotation.</text>
</comment>
<keyword evidence="3 5" id="KW-1133">Transmembrane helix</keyword>
<keyword evidence="5" id="KW-0811">Translocation</keyword>
<keyword evidence="5" id="KW-0813">Transport</keyword>
<evidence type="ECO:0000313" key="7">
    <source>
        <dbReference type="Proteomes" id="UP000324194"/>
    </source>
</evidence>
<proteinExistence type="inferred from homology"/>
<dbReference type="PANTHER" id="PTHR30371:SF0">
    <property type="entry name" value="SEC-INDEPENDENT PROTEIN TRANSLOCASE PROTEIN TATC, CHLOROPLASTIC-RELATED"/>
    <property type="match status" value="1"/>
</dbReference>
<organism evidence="6 7">
    <name type="scientific">Aquicella siphonis</name>
    <dbReference type="NCBI Taxonomy" id="254247"/>
    <lineage>
        <taxon>Bacteria</taxon>
        <taxon>Pseudomonadati</taxon>
        <taxon>Pseudomonadota</taxon>
        <taxon>Gammaproteobacteria</taxon>
        <taxon>Legionellales</taxon>
        <taxon>Coxiellaceae</taxon>
        <taxon>Aquicella</taxon>
    </lineage>
</organism>
<dbReference type="NCBIfam" id="TIGR00945">
    <property type="entry name" value="tatC"/>
    <property type="match status" value="1"/>
</dbReference>
<keyword evidence="5" id="KW-0653">Protein transport</keyword>
<reference evidence="6 7" key="1">
    <citation type="submission" date="2019-08" db="EMBL/GenBank/DDBJ databases">
        <authorList>
            <person name="Guy L."/>
        </authorList>
    </citation>
    <scope>NUCLEOTIDE SEQUENCE [LARGE SCALE GENOMIC DNA]</scope>
    <source>
        <strain evidence="6 7">SGT-108</strain>
    </source>
</reference>
<evidence type="ECO:0000256" key="1">
    <source>
        <dbReference type="ARBA" id="ARBA00004141"/>
    </source>
</evidence>
<keyword evidence="5" id="KW-1003">Cell membrane</keyword>
<evidence type="ECO:0000313" key="6">
    <source>
        <dbReference type="EMBL" id="VVC76800.1"/>
    </source>
</evidence>
<feature type="transmembrane region" description="Helical" evidence="5">
    <location>
        <begin position="161"/>
        <end position="180"/>
    </location>
</feature>
<evidence type="ECO:0000256" key="3">
    <source>
        <dbReference type="ARBA" id="ARBA00022989"/>
    </source>
</evidence>
<evidence type="ECO:0000256" key="2">
    <source>
        <dbReference type="ARBA" id="ARBA00022692"/>
    </source>
</evidence>
<dbReference type="GO" id="GO:0009977">
    <property type="term" value="F:proton motive force dependent protein transmembrane transporter activity"/>
    <property type="evidence" value="ECO:0007669"/>
    <property type="project" value="TreeGrafter"/>
</dbReference>
<comment type="subcellular location">
    <subcellularLocation>
        <location evidence="5">Cell membrane</location>
        <topology evidence="5">Multi-pass membrane protein</topology>
    </subcellularLocation>
    <subcellularLocation>
        <location evidence="1">Membrane</location>
        <topology evidence="1">Multi-pass membrane protein</topology>
    </subcellularLocation>
</comment>
<keyword evidence="4 5" id="KW-0472">Membrane</keyword>
<dbReference type="GO" id="GO:0065002">
    <property type="term" value="P:intracellular protein transmembrane transport"/>
    <property type="evidence" value="ECO:0007669"/>
    <property type="project" value="TreeGrafter"/>
</dbReference>
<dbReference type="HAMAP" id="MF_00902">
    <property type="entry name" value="TatC"/>
    <property type="match status" value="1"/>
</dbReference>
<dbReference type="GO" id="GO:0033281">
    <property type="term" value="C:TAT protein transport complex"/>
    <property type="evidence" value="ECO:0007669"/>
    <property type="project" value="UniProtKB-UniRule"/>
</dbReference>